<sequence length="264" mass="28827">MRWERGILIGVVASGLFLISIEGNSPYFPLIYHRSNFSYPLLWISICAIVCGIAGGLFGRALSIGAGAFIPKKWRQLPANYPLITAGICGLILAALGTYYHGQTYGTGYYTVAESLRGDPSLHFGSLSIGKWLSTIASYWAGIPGGIFTPCLTIGAIIGQSIAELTHFSIPSDILVLLCTAAFLAAATQSPLTASVVVMEMTATQNLLFWMLVCTITASVISRQFCPKPFYHFSATKFIKRIQEKQKAEYEQLANDMHKKLNQK</sequence>
<evidence type="ECO:0000256" key="5">
    <source>
        <dbReference type="ARBA" id="ARBA00023065"/>
    </source>
</evidence>
<reference evidence="11 12" key="1">
    <citation type="submission" date="2018-06" db="EMBL/GenBank/DDBJ databases">
        <authorList>
            <consortium name="Pathogen Informatics"/>
            <person name="Doyle S."/>
        </authorList>
    </citation>
    <scope>NUCLEOTIDE SEQUENCE [LARGE SCALE GENOMIC DNA]</scope>
    <source>
        <strain evidence="11 12">NCTC13337</strain>
    </source>
</reference>
<evidence type="ECO:0000313" key="11">
    <source>
        <dbReference type="EMBL" id="SUO97208.1"/>
    </source>
</evidence>
<evidence type="ECO:0000256" key="10">
    <source>
        <dbReference type="SAM" id="Phobius"/>
    </source>
</evidence>
<dbReference type="InterPro" id="IPR014743">
    <property type="entry name" value="Cl-channel_core"/>
</dbReference>
<keyword evidence="7" id="KW-0869">Chloride channel</keyword>
<comment type="subcellular location">
    <subcellularLocation>
        <location evidence="1">Membrane</location>
        <topology evidence="1">Multi-pass membrane protein</topology>
    </subcellularLocation>
</comment>
<accession>A0A380MY52</accession>
<evidence type="ECO:0000256" key="4">
    <source>
        <dbReference type="ARBA" id="ARBA00022989"/>
    </source>
</evidence>
<dbReference type="InterPro" id="IPR050368">
    <property type="entry name" value="ClC-type_chloride_channel"/>
</dbReference>
<keyword evidence="4 10" id="KW-1133">Transmembrane helix</keyword>
<dbReference type="CDD" id="cd01034">
    <property type="entry name" value="EriC_like"/>
    <property type="match status" value="1"/>
</dbReference>
<evidence type="ECO:0000256" key="3">
    <source>
        <dbReference type="ARBA" id="ARBA00022692"/>
    </source>
</evidence>
<evidence type="ECO:0000256" key="8">
    <source>
        <dbReference type="ARBA" id="ARBA00023214"/>
    </source>
</evidence>
<keyword evidence="5" id="KW-0406">Ion transport</keyword>
<keyword evidence="3 10" id="KW-0812">Transmembrane</keyword>
<dbReference type="GO" id="GO:0034707">
    <property type="term" value="C:chloride channel complex"/>
    <property type="evidence" value="ECO:0007669"/>
    <property type="project" value="UniProtKB-KW"/>
</dbReference>
<evidence type="ECO:0000256" key="1">
    <source>
        <dbReference type="ARBA" id="ARBA00004141"/>
    </source>
</evidence>
<feature type="transmembrane region" description="Helical" evidence="10">
    <location>
        <begin position="39"/>
        <end position="58"/>
    </location>
</feature>
<name>A0A380MY52_9GAMM</name>
<dbReference type="PANTHER" id="PTHR43427">
    <property type="entry name" value="CHLORIDE CHANNEL PROTEIN CLC-E"/>
    <property type="match status" value="1"/>
</dbReference>
<feature type="transmembrane region" description="Helical" evidence="10">
    <location>
        <begin position="137"/>
        <end position="158"/>
    </location>
</feature>
<dbReference type="EMBL" id="UHIC01000001">
    <property type="protein sequence ID" value="SUO97208.1"/>
    <property type="molecule type" value="Genomic_DNA"/>
</dbReference>
<dbReference type="AlphaFoldDB" id="A0A380MY52"/>
<keyword evidence="9" id="KW-0407">Ion channel</keyword>
<keyword evidence="6 10" id="KW-0472">Membrane</keyword>
<evidence type="ECO:0000256" key="9">
    <source>
        <dbReference type="ARBA" id="ARBA00023303"/>
    </source>
</evidence>
<feature type="transmembrane region" description="Helical" evidence="10">
    <location>
        <begin position="170"/>
        <end position="187"/>
    </location>
</feature>
<keyword evidence="2" id="KW-0813">Transport</keyword>
<dbReference type="Gene3D" id="1.10.3080.10">
    <property type="entry name" value="Clc chloride channel"/>
    <property type="match status" value="1"/>
</dbReference>
<dbReference type="PANTHER" id="PTHR43427:SF6">
    <property type="entry name" value="CHLORIDE CHANNEL PROTEIN CLC-E"/>
    <property type="match status" value="1"/>
</dbReference>
<protein>
    <submittedName>
        <fullName evidence="11">ClC-ec1</fullName>
    </submittedName>
</protein>
<evidence type="ECO:0000256" key="7">
    <source>
        <dbReference type="ARBA" id="ARBA00023173"/>
    </source>
</evidence>
<dbReference type="InterPro" id="IPR001807">
    <property type="entry name" value="ClC"/>
</dbReference>
<evidence type="ECO:0000256" key="6">
    <source>
        <dbReference type="ARBA" id="ARBA00023136"/>
    </source>
</evidence>
<keyword evidence="12" id="KW-1185">Reference proteome</keyword>
<feature type="transmembrane region" description="Helical" evidence="10">
    <location>
        <begin position="79"/>
        <end position="100"/>
    </location>
</feature>
<feature type="transmembrane region" description="Helical" evidence="10">
    <location>
        <begin position="207"/>
        <end position="226"/>
    </location>
</feature>
<keyword evidence="8" id="KW-0868">Chloride</keyword>
<dbReference type="Pfam" id="PF00654">
    <property type="entry name" value="Voltage_CLC"/>
    <property type="match status" value="1"/>
</dbReference>
<proteinExistence type="predicted"/>
<organism evidence="11 12">
    <name type="scientific">Suttonella ornithocola</name>
    <dbReference type="NCBI Taxonomy" id="279832"/>
    <lineage>
        <taxon>Bacteria</taxon>
        <taxon>Pseudomonadati</taxon>
        <taxon>Pseudomonadota</taxon>
        <taxon>Gammaproteobacteria</taxon>
        <taxon>Cardiobacteriales</taxon>
        <taxon>Cardiobacteriaceae</taxon>
        <taxon>Suttonella</taxon>
    </lineage>
</organism>
<dbReference type="SUPFAM" id="SSF81340">
    <property type="entry name" value="Clc chloride channel"/>
    <property type="match status" value="1"/>
</dbReference>
<dbReference type="GO" id="GO:0005254">
    <property type="term" value="F:chloride channel activity"/>
    <property type="evidence" value="ECO:0007669"/>
    <property type="project" value="UniProtKB-KW"/>
</dbReference>
<dbReference type="Proteomes" id="UP000254601">
    <property type="component" value="Unassembled WGS sequence"/>
</dbReference>
<evidence type="ECO:0000256" key="2">
    <source>
        <dbReference type="ARBA" id="ARBA00022448"/>
    </source>
</evidence>
<gene>
    <name evidence="11" type="primary">clcA</name>
    <name evidence="11" type="ORF">NCTC13337_02263</name>
</gene>
<evidence type="ECO:0000313" key="12">
    <source>
        <dbReference type="Proteomes" id="UP000254601"/>
    </source>
</evidence>